<gene>
    <name evidence="2" type="ORF">C7B77_02995</name>
</gene>
<dbReference type="NCBIfam" id="NF033573">
    <property type="entry name" value="transpos_IS200"/>
    <property type="match status" value="1"/>
</dbReference>
<comment type="caution">
    <text evidence="2">The sequence shown here is derived from an EMBL/GenBank/DDBJ whole genome shotgun (WGS) entry which is preliminary data.</text>
</comment>
<proteinExistence type="predicted"/>
<dbReference type="InterPro" id="IPR002686">
    <property type="entry name" value="Transposase_17"/>
</dbReference>
<dbReference type="GO" id="GO:0003677">
    <property type="term" value="F:DNA binding"/>
    <property type="evidence" value="ECO:0007669"/>
    <property type="project" value="InterPro"/>
</dbReference>
<dbReference type="AlphaFoldDB" id="A0A2T1GM05"/>
<feature type="domain" description="Transposase IS200-like" evidence="1">
    <location>
        <begin position="3"/>
        <end position="118"/>
    </location>
</feature>
<accession>A0A2T1GM05</accession>
<dbReference type="SMART" id="SM01321">
    <property type="entry name" value="Y1_Tnp"/>
    <property type="match status" value="1"/>
</dbReference>
<evidence type="ECO:0000313" key="2">
    <source>
        <dbReference type="EMBL" id="PSB58898.1"/>
    </source>
</evidence>
<dbReference type="OrthoDB" id="9798161at2"/>
<keyword evidence="3" id="KW-1185">Reference proteome</keyword>
<dbReference type="GO" id="GO:0004803">
    <property type="term" value="F:transposase activity"/>
    <property type="evidence" value="ECO:0007669"/>
    <property type="project" value="InterPro"/>
</dbReference>
<organism evidence="2 3">
    <name type="scientific">Chamaesiphon polymorphus CCALA 037</name>
    <dbReference type="NCBI Taxonomy" id="2107692"/>
    <lineage>
        <taxon>Bacteria</taxon>
        <taxon>Bacillati</taxon>
        <taxon>Cyanobacteriota</taxon>
        <taxon>Cyanophyceae</taxon>
        <taxon>Gomontiellales</taxon>
        <taxon>Chamaesiphonaceae</taxon>
        <taxon>Chamaesiphon</taxon>
    </lineage>
</organism>
<dbReference type="PANTHER" id="PTHR33360:SF2">
    <property type="entry name" value="TRANSPOSASE FOR INSERTION SEQUENCE ELEMENT IS200"/>
    <property type="match status" value="1"/>
</dbReference>
<reference evidence="2 3" key="1">
    <citation type="submission" date="2018-03" db="EMBL/GenBank/DDBJ databases">
        <title>The ancient ancestry and fast evolution of plastids.</title>
        <authorList>
            <person name="Moore K.R."/>
            <person name="Magnabosco C."/>
            <person name="Momper L."/>
            <person name="Gold D.A."/>
            <person name="Bosak T."/>
            <person name="Fournier G.P."/>
        </authorList>
    </citation>
    <scope>NUCLEOTIDE SEQUENCE [LARGE SCALE GENOMIC DNA]</scope>
    <source>
        <strain evidence="2 3">CCALA 037</strain>
    </source>
</reference>
<dbReference type="Proteomes" id="UP000238937">
    <property type="component" value="Unassembled WGS sequence"/>
</dbReference>
<dbReference type="Gene3D" id="3.30.70.1290">
    <property type="entry name" value="Transposase IS200-like"/>
    <property type="match status" value="1"/>
</dbReference>
<evidence type="ECO:0000313" key="3">
    <source>
        <dbReference type="Proteomes" id="UP000238937"/>
    </source>
</evidence>
<name>A0A2T1GM05_9CYAN</name>
<dbReference type="SUPFAM" id="SSF143422">
    <property type="entry name" value="Transposase IS200-like"/>
    <property type="match status" value="1"/>
</dbReference>
<dbReference type="PANTHER" id="PTHR33360">
    <property type="entry name" value="TRANSPOSASE FOR INSERTION SEQUENCE ELEMENT IS200"/>
    <property type="match status" value="1"/>
</dbReference>
<dbReference type="GO" id="GO:0006313">
    <property type="term" value="P:DNA transposition"/>
    <property type="evidence" value="ECO:0007669"/>
    <property type="project" value="InterPro"/>
</dbReference>
<evidence type="ECO:0000259" key="1">
    <source>
        <dbReference type="SMART" id="SM01321"/>
    </source>
</evidence>
<dbReference type="InterPro" id="IPR036515">
    <property type="entry name" value="Transposase_17_sf"/>
</dbReference>
<dbReference type="Pfam" id="PF01797">
    <property type="entry name" value="Y1_Tnp"/>
    <property type="match status" value="1"/>
</dbReference>
<dbReference type="RefSeq" id="WP_106300179.1">
    <property type="nucleotide sequence ID" value="NZ_PVWO01000020.1"/>
</dbReference>
<sequence length="137" mass="15988">MPLWRLFYHLVWATHDRQPLISPAHEQILYPHIRGKVDFLECQLHAIGGIEDHLHLIVSIPPKLSISDFAKRIKGSSARYLNQELADDNYKFAWQHEYAVFSLGEQRLEWAISYVKNQKQHHKAGGIIKILEQTEPI</sequence>
<dbReference type="EMBL" id="PVWO01000020">
    <property type="protein sequence ID" value="PSB58898.1"/>
    <property type="molecule type" value="Genomic_DNA"/>
</dbReference>
<protein>
    <submittedName>
        <fullName evidence="2">IS200/IS605 family transposase</fullName>
    </submittedName>
</protein>